<dbReference type="InterPro" id="IPR011006">
    <property type="entry name" value="CheY-like_superfamily"/>
</dbReference>
<organism evidence="3 4">
    <name type="scientific">Cedecea neteri</name>
    <dbReference type="NCBI Taxonomy" id="158822"/>
    <lineage>
        <taxon>Bacteria</taxon>
        <taxon>Pseudomonadati</taxon>
        <taxon>Pseudomonadota</taxon>
        <taxon>Gammaproteobacteria</taxon>
        <taxon>Enterobacterales</taxon>
        <taxon>Enterobacteriaceae</taxon>
        <taxon>Cedecea</taxon>
    </lineage>
</organism>
<dbReference type="SUPFAM" id="SSF52172">
    <property type="entry name" value="CheY-like"/>
    <property type="match status" value="1"/>
</dbReference>
<dbReference type="InterPro" id="IPR001789">
    <property type="entry name" value="Sig_transdc_resp-reg_receiver"/>
</dbReference>
<evidence type="ECO:0000256" key="1">
    <source>
        <dbReference type="PROSITE-ProRule" id="PRU00169"/>
    </source>
</evidence>
<comment type="caution">
    <text evidence="1">Lacks conserved residue(s) required for the propagation of feature annotation.</text>
</comment>
<evidence type="ECO:0000313" key="3">
    <source>
        <dbReference type="EMBL" id="SQA98152.1"/>
    </source>
</evidence>
<feature type="domain" description="Response regulatory" evidence="2">
    <location>
        <begin position="1"/>
        <end position="44"/>
    </location>
</feature>
<dbReference type="Proteomes" id="UP000251197">
    <property type="component" value="Unassembled WGS sequence"/>
</dbReference>
<dbReference type="Gene3D" id="3.40.50.2300">
    <property type="match status" value="1"/>
</dbReference>
<dbReference type="EMBL" id="UAVU01000003">
    <property type="protein sequence ID" value="SQA98152.1"/>
    <property type="molecule type" value="Genomic_DNA"/>
</dbReference>
<evidence type="ECO:0000313" key="4">
    <source>
        <dbReference type="Proteomes" id="UP000251197"/>
    </source>
</evidence>
<sequence>MLVLEDEPDVRQTLCEQLHQLGYLTLEASDSQQALQLMSEGAGH</sequence>
<name>A0A2X2SY40_9ENTR</name>
<gene>
    <name evidence="3" type="ORF">NCTC12120_02003</name>
</gene>
<dbReference type="PROSITE" id="PS50110">
    <property type="entry name" value="RESPONSE_REGULATORY"/>
    <property type="match status" value="1"/>
</dbReference>
<reference evidence="3 4" key="1">
    <citation type="submission" date="2018-06" db="EMBL/GenBank/DDBJ databases">
        <authorList>
            <consortium name="Pathogen Informatics"/>
            <person name="Doyle S."/>
        </authorList>
    </citation>
    <scope>NUCLEOTIDE SEQUENCE [LARGE SCALE GENOMIC DNA]</scope>
    <source>
        <strain evidence="3 4">NCTC12120</strain>
    </source>
</reference>
<dbReference type="GO" id="GO:0000160">
    <property type="term" value="P:phosphorelay signal transduction system"/>
    <property type="evidence" value="ECO:0007669"/>
    <property type="project" value="InterPro"/>
</dbReference>
<dbReference type="AlphaFoldDB" id="A0A2X2SY40"/>
<protein>
    <recommendedName>
        <fullName evidence="2">Response regulatory domain-containing protein</fullName>
    </recommendedName>
</protein>
<accession>A0A2X2SY40</accession>
<evidence type="ECO:0000259" key="2">
    <source>
        <dbReference type="PROSITE" id="PS50110"/>
    </source>
</evidence>
<proteinExistence type="predicted"/>